<accession>A0ABS5R4P3</accession>
<evidence type="ECO:0000313" key="1">
    <source>
        <dbReference type="EMBL" id="MBS9475876.1"/>
    </source>
</evidence>
<sequence>MRVAGVDGCKGGWVAVIVAPDGTTSARRLGSLAELFDAPSPPEMIAPDLVAIDMPIGLPETVEAKGRAPERLVRPLLGGRQSSVFSMPSRAAVYASVDPAVPEEARYRHACAVARATSTPPRAVAKQAFHIFPKIIEIDTLLRARPALQARLFECHPEVSFWALNGQVPLDVAKKVKNAPHAPGLALRRALLEAAGFAPAILSAATARALKVGADDLIDAAAAAWTAGRLARGAATSFPTPPERDALGLPIAIWA</sequence>
<name>A0ABS5R4P3_9HYPH</name>
<evidence type="ECO:0000313" key="2">
    <source>
        <dbReference type="Proteomes" id="UP001166585"/>
    </source>
</evidence>
<dbReference type="InterPro" id="IPR007362">
    <property type="entry name" value="DUF429"/>
</dbReference>
<proteinExistence type="predicted"/>
<protein>
    <submittedName>
        <fullName evidence="1">DUF429 domain-containing protein</fullName>
    </submittedName>
</protein>
<dbReference type="Proteomes" id="UP001166585">
    <property type="component" value="Unassembled WGS sequence"/>
</dbReference>
<dbReference type="EMBL" id="JAHCQH010000012">
    <property type="protein sequence ID" value="MBS9475876.1"/>
    <property type="molecule type" value="Genomic_DNA"/>
</dbReference>
<keyword evidence="2" id="KW-1185">Reference proteome</keyword>
<organism evidence="1 2">
    <name type="scientific">Ancylobacter radicis</name>
    <dbReference type="NCBI Taxonomy" id="2836179"/>
    <lineage>
        <taxon>Bacteria</taxon>
        <taxon>Pseudomonadati</taxon>
        <taxon>Pseudomonadota</taxon>
        <taxon>Alphaproteobacteria</taxon>
        <taxon>Hyphomicrobiales</taxon>
        <taxon>Xanthobacteraceae</taxon>
        <taxon>Ancylobacter</taxon>
    </lineage>
</organism>
<dbReference type="RefSeq" id="WP_213753746.1">
    <property type="nucleotide sequence ID" value="NZ_JAHCQH010000012.1"/>
</dbReference>
<gene>
    <name evidence="1" type="ORF">KIP89_02020</name>
</gene>
<reference evidence="1" key="1">
    <citation type="submission" date="2021-05" db="EMBL/GenBank/DDBJ databases">
        <authorList>
            <person name="Sun Q."/>
            <person name="Inoue M."/>
        </authorList>
    </citation>
    <scope>NUCLEOTIDE SEQUENCE</scope>
    <source>
        <strain evidence="1">VKM B-3255</strain>
    </source>
</reference>
<comment type="caution">
    <text evidence="1">The sequence shown here is derived from an EMBL/GenBank/DDBJ whole genome shotgun (WGS) entry which is preliminary data.</text>
</comment>
<dbReference type="Pfam" id="PF04250">
    <property type="entry name" value="DUF429"/>
    <property type="match status" value="1"/>
</dbReference>